<proteinExistence type="predicted"/>
<dbReference type="PROSITE" id="PS50206">
    <property type="entry name" value="RHODANESE_3"/>
    <property type="match status" value="1"/>
</dbReference>
<feature type="transmembrane region" description="Helical" evidence="1">
    <location>
        <begin position="12"/>
        <end position="30"/>
    </location>
</feature>
<organism evidence="3 4">
    <name type="scientific">Streptomonospora halophila</name>
    <dbReference type="NCBI Taxonomy" id="427369"/>
    <lineage>
        <taxon>Bacteria</taxon>
        <taxon>Bacillati</taxon>
        <taxon>Actinomycetota</taxon>
        <taxon>Actinomycetes</taxon>
        <taxon>Streptosporangiales</taxon>
        <taxon>Nocardiopsidaceae</taxon>
        <taxon>Streptomonospora</taxon>
    </lineage>
</organism>
<sequence length="203" mass="21052">MLRSPLSRTCRAAVFAAVAVGVSGTGHAVMSAHHVPFTGFAAGFAGVFAAAAVAAGKERGYWVILGWMAWSQLALHLVFALAQGSADPAVIASAHPGAPAAAVPQTGHGGHGSGGGSDWGMLLWHTVAGLLSAWWLRRGEAAATALARHVRALLFPLLPAAPRWRPTRRTSLCVCVPRSIRVPTPVLRYALVVRGPPPSLVTP</sequence>
<evidence type="ECO:0000313" key="3">
    <source>
        <dbReference type="EMBL" id="GAA4948015.1"/>
    </source>
</evidence>
<accession>A0ABP9GVQ3</accession>
<gene>
    <name evidence="3" type="ORF">GCM10023224_34860</name>
</gene>
<evidence type="ECO:0000313" key="4">
    <source>
        <dbReference type="Proteomes" id="UP001499993"/>
    </source>
</evidence>
<keyword evidence="1" id="KW-0472">Membrane</keyword>
<keyword evidence="4" id="KW-1185">Reference proteome</keyword>
<feature type="transmembrane region" description="Helical" evidence="1">
    <location>
        <begin position="62"/>
        <end position="82"/>
    </location>
</feature>
<dbReference type="RefSeq" id="WP_345557485.1">
    <property type="nucleotide sequence ID" value="NZ_BAABIK010000019.1"/>
</dbReference>
<keyword evidence="1" id="KW-1133">Transmembrane helix</keyword>
<protein>
    <recommendedName>
        <fullName evidence="2">Rhodanese domain-containing protein</fullName>
    </recommendedName>
</protein>
<evidence type="ECO:0000259" key="2">
    <source>
        <dbReference type="PROSITE" id="PS50206"/>
    </source>
</evidence>
<reference evidence="4" key="1">
    <citation type="journal article" date="2019" name="Int. J. Syst. Evol. Microbiol.">
        <title>The Global Catalogue of Microorganisms (GCM) 10K type strain sequencing project: providing services to taxonomists for standard genome sequencing and annotation.</title>
        <authorList>
            <consortium name="The Broad Institute Genomics Platform"/>
            <consortium name="The Broad Institute Genome Sequencing Center for Infectious Disease"/>
            <person name="Wu L."/>
            <person name="Ma J."/>
        </authorList>
    </citation>
    <scope>NUCLEOTIDE SEQUENCE [LARGE SCALE GENOMIC DNA]</scope>
    <source>
        <strain evidence="4">JCM 18123</strain>
    </source>
</reference>
<dbReference type="Proteomes" id="UP001499993">
    <property type="component" value="Unassembled WGS sequence"/>
</dbReference>
<dbReference type="InterPro" id="IPR001763">
    <property type="entry name" value="Rhodanese-like_dom"/>
</dbReference>
<keyword evidence="1" id="KW-0812">Transmembrane</keyword>
<dbReference type="EMBL" id="BAABIK010000019">
    <property type="protein sequence ID" value="GAA4948015.1"/>
    <property type="molecule type" value="Genomic_DNA"/>
</dbReference>
<feature type="transmembrane region" description="Helical" evidence="1">
    <location>
        <begin position="119"/>
        <end position="136"/>
    </location>
</feature>
<name>A0ABP9GVQ3_9ACTN</name>
<feature type="transmembrane region" description="Helical" evidence="1">
    <location>
        <begin position="36"/>
        <end position="55"/>
    </location>
</feature>
<feature type="domain" description="Rhodanese" evidence="2">
    <location>
        <begin position="45"/>
        <end position="79"/>
    </location>
</feature>
<comment type="caution">
    <text evidence="3">The sequence shown here is derived from an EMBL/GenBank/DDBJ whole genome shotgun (WGS) entry which is preliminary data.</text>
</comment>
<evidence type="ECO:0000256" key="1">
    <source>
        <dbReference type="SAM" id="Phobius"/>
    </source>
</evidence>